<dbReference type="EMBL" id="RRYP01001465">
    <property type="protein sequence ID" value="TNV85916.1"/>
    <property type="molecule type" value="Genomic_DNA"/>
</dbReference>
<dbReference type="AlphaFoldDB" id="A0A8J8P5G0"/>
<dbReference type="SUPFAM" id="SSF81383">
    <property type="entry name" value="F-box domain"/>
    <property type="match status" value="1"/>
</dbReference>
<dbReference type="GO" id="GO:0031146">
    <property type="term" value="P:SCF-dependent proteasomal ubiquitin-dependent protein catabolic process"/>
    <property type="evidence" value="ECO:0007669"/>
    <property type="project" value="TreeGrafter"/>
</dbReference>
<evidence type="ECO:0000256" key="2">
    <source>
        <dbReference type="SAM" id="MobiDB-lite"/>
    </source>
</evidence>
<evidence type="ECO:0000313" key="4">
    <source>
        <dbReference type="EMBL" id="TNV85916.1"/>
    </source>
</evidence>
<name>A0A8J8P5G0_HALGN</name>
<accession>A0A8J8P5G0</accession>
<dbReference type="PROSITE" id="PS50181">
    <property type="entry name" value="FBOX"/>
    <property type="match status" value="1"/>
</dbReference>
<dbReference type="Gene3D" id="1.20.1280.50">
    <property type="match status" value="1"/>
</dbReference>
<evidence type="ECO:0000256" key="1">
    <source>
        <dbReference type="ARBA" id="ARBA00022786"/>
    </source>
</evidence>
<keyword evidence="5" id="KW-1185">Reference proteome</keyword>
<dbReference type="GO" id="GO:0005737">
    <property type="term" value="C:cytoplasm"/>
    <property type="evidence" value="ECO:0007669"/>
    <property type="project" value="TreeGrafter"/>
</dbReference>
<organism evidence="4 5">
    <name type="scientific">Halteria grandinella</name>
    <dbReference type="NCBI Taxonomy" id="5974"/>
    <lineage>
        <taxon>Eukaryota</taxon>
        <taxon>Sar</taxon>
        <taxon>Alveolata</taxon>
        <taxon>Ciliophora</taxon>
        <taxon>Intramacronucleata</taxon>
        <taxon>Spirotrichea</taxon>
        <taxon>Stichotrichia</taxon>
        <taxon>Sporadotrichida</taxon>
        <taxon>Halteriidae</taxon>
        <taxon>Halteria</taxon>
    </lineage>
</organism>
<feature type="compositionally biased region" description="Basic and acidic residues" evidence="2">
    <location>
        <begin position="13"/>
        <end position="22"/>
    </location>
</feature>
<sequence>MEKQSKVPQKKNPLKEESKQEEIQTMIDTKAKVGKQKKVKTLGGAGQQQDEADLLIQKIINDDIDLDEHISAFDLINQFKRYEQSLKKFGVSEDTLFEKLSIKNKQIERFEMNQKTIQAIAEVNEEEKAEQLEEGTFLIETSKKPNLVKGLPVEIIMEVFKMLDVRTFMIRVPYVCKEWGDIIQSERTKKQAGKLFKAHCFNIWGNSLQDGGLGLYQANAKFLTKFGNWRNMLKHRPLLRFDGFYICKMMYRRQGLSINSLNSPIHEVIWYRYIRFLPDRTAVSLYTNATPKRFLPKYTQSLHLHSQTDSMTSAALQASQDEPSLPLPTNAPQITLQTGTYSIHNEFLTLMLNVGTTEYRYEFQMFRNNALPEYQRECDYIDMYWAGFKVGEGDVVGPRMAVTYDDLQQQYLQIKVNNYNENKFMFRRVADLDYYL</sequence>
<dbReference type="Proteomes" id="UP000785679">
    <property type="component" value="Unassembled WGS sequence"/>
</dbReference>
<protein>
    <recommendedName>
        <fullName evidence="3">F-box domain-containing protein</fullName>
    </recommendedName>
</protein>
<reference evidence="4" key="1">
    <citation type="submission" date="2019-06" db="EMBL/GenBank/DDBJ databases">
        <authorList>
            <person name="Zheng W."/>
        </authorList>
    </citation>
    <scope>NUCLEOTIDE SEQUENCE</scope>
    <source>
        <strain evidence="4">QDHG01</strain>
    </source>
</reference>
<evidence type="ECO:0000259" key="3">
    <source>
        <dbReference type="PROSITE" id="PS50181"/>
    </source>
</evidence>
<feature type="region of interest" description="Disordered" evidence="2">
    <location>
        <begin position="1"/>
        <end position="22"/>
    </location>
</feature>
<feature type="domain" description="F-box" evidence="3">
    <location>
        <begin position="145"/>
        <end position="192"/>
    </location>
</feature>
<dbReference type="CDD" id="cd09917">
    <property type="entry name" value="F-box_SF"/>
    <property type="match status" value="1"/>
</dbReference>
<dbReference type="InterPro" id="IPR036047">
    <property type="entry name" value="F-box-like_dom_sf"/>
</dbReference>
<dbReference type="GO" id="GO:0019005">
    <property type="term" value="C:SCF ubiquitin ligase complex"/>
    <property type="evidence" value="ECO:0007669"/>
    <property type="project" value="TreeGrafter"/>
</dbReference>
<dbReference type="PANTHER" id="PTHR12874:SF9">
    <property type="entry name" value="F-BOX ONLY PROTEIN 48"/>
    <property type="match status" value="1"/>
</dbReference>
<dbReference type="OrthoDB" id="2117972at2759"/>
<dbReference type="InterPro" id="IPR001810">
    <property type="entry name" value="F-box_dom"/>
</dbReference>
<proteinExistence type="predicted"/>
<dbReference type="Pfam" id="PF00646">
    <property type="entry name" value="F-box"/>
    <property type="match status" value="1"/>
</dbReference>
<dbReference type="Pfam" id="PF19270">
    <property type="entry name" value="FBO_C"/>
    <property type="match status" value="1"/>
</dbReference>
<dbReference type="InterPro" id="IPR045464">
    <property type="entry name" value="Hrt3/FBXO9_C"/>
</dbReference>
<keyword evidence="1" id="KW-0833">Ubl conjugation pathway</keyword>
<evidence type="ECO:0000313" key="5">
    <source>
        <dbReference type="Proteomes" id="UP000785679"/>
    </source>
</evidence>
<dbReference type="PANTHER" id="PTHR12874">
    <property type="entry name" value="F-BOX ONLY PROTEIN 48-RELATED"/>
    <property type="match status" value="1"/>
</dbReference>
<gene>
    <name evidence="4" type="ORF">FGO68_gene10620</name>
</gene>
<comment type="caution">
    <text evidence="4">The sequence shown here is derived from an EMBL/GenBank/DDBJ whole genome shotgun (WGS) entry which is preliminary data.</text>
</comment>